<organism evidence="1 2">
    <name type="scientific">Dermacentor silvarum</name>
    <name type="common">Tick</name>
    <dbReference type="NCBI Taxonomy" id="543639"/>
    <lineage>
        <taxon>Eukaryota</taxon>
        <taxon>Metazoa</taxon>
        <taxon>Ecdysozoa</taxon>
        <taxon>Arthropoda</taxon>
        <taxon>Chelicerata</taxon>
        <taxon>Arachnida</taxon>
        <taxon>Acari</taxon>
        <taxon>Parasitiformes</taxon>
        <taxon>Ixodida</taxon>
        <taxon>Ixodoidea</taxon>
        <taxon>Ixodidae</taxon>
        <taxon>Rhipicephalinae</taxon>
        <taxon>Dermacentor</taxon>
    </lineage>
</organism>
<sequence>MRDNLSSATEETLGEEDEGVIDSKMIALWKKANKLTQKYKTNGRRYQTLRRIRGIFELIRQHGEDLSRAQWVSTCERLGKINGMKQLWGILRKMLGKGTGQSPLETLTLRHGTDKHEEEITKTFFPPATTMPPTPLGTPKLDSTNPDLDTQFTLGERHAAIKPAGFPSQTPNPPEAATAADLLVGRRTDRHDRWVRFWAANMKTE</sequence>
<comment type="caution">
    <text evidence="1">The sequence shown here is derived from an EMBL/GenBank/DDBJ whole genome shotgun (WGS) entry which is preliminary data.</text>
</comment>
<protein>
    <submittedName>
        <fullName evidence="1">Uncharacterized protein</fullName>
    </submittedName>
</protein>
<reference evidence="1" key="1">
    <citation type="submission" date="2020-05" db="EMBL/GenBank/DDBJ databases">
        <title>Large-scale comparative analyses of tick genomes elucidate their genetic diversity and vector capacities.</title>
        <authorList>
            <person name="Jia N."/>
            <person name="Wang J."/>
            <person name="Shi W."/>
            <person name="Du L."/>
            <person name="Sun Y."/>
            <person name="Zhan W."/>
            <person name="Jiang J."/>
            <person name="Wang Q."/>
            <person name="Zhang B."/>
            <person name="Ji P."/>
            <person name="Sakyi L.B."/>
            <person name="Cui X."/>
            <person name="Yuan T."/>
            <person name="Jiang B."/>
            <person name="Yang W."/>
            <person name="Lam T.T.-Y."/>
            <person name="Chang Q."/>
            <person name="Ding S."/>
            <person name="Wang X."/>
            <person name="Zhu J."/>
            <person name="Ruan X."/>
            <person name="Zhao L."/>
            <person name="Wei J."/>
            <person name="Que T."/>
            <person name="Du C."/>
            <person name="Cheng J."/>
            <person name="Dai P."/>
            <person name="Han X."/>
            <person name="Huang E."/>
            <person name="Gao Y."/>
            <person name="Liu J."/>
            <person name="Shao H."/>
            <person name="Ye R."/>
            <person name="Li L."/>
            <person name="Wei W."/>
            <person name="Wang X."/>
            <person name="Wang C."/>
            <person name="Yang T."/>
            <person name="Huo Q."/>
            <person name="Li W."/>
            <person name="Guo W."/>
            <person name="Chen H."/>
            <person name="Zhou L."/>
            <person name="Ni X."/>
            <person name="Tian J."/>
            <person name="Zhou Y."/>
            <person name="Sheng Y."/>
            <person name="Liu T."/>
            <person name="Pan Y."/>
            <person name="Xia L."/>
            <person name="Li J."/>
            <person name="Zhao F."/>
            <person name="Cao W."/>
        </authorList>
    </citation>
    <scope>NUCLEOTIDE SEQUENCE</scope>
    <source>
        <strain evidence="1">Dsil-2018</strain>
    </source>
</reference>
<keyword evidence="2" id="KW-1185">Reference proteome</keyword>
<gene>
    <name evidence="1" type="ORF">HPB49_020257</name>
</gene>
<evidence type="ECO:0000313" key="2">
    <source>
        <dbReference type="Proteomes" id="UP000821865"/>
    </source>
</evidence>
<dbReference type="EMBL" id="CM023471">
    <property type="protein sequence ID" value="KAH7966881.1"/>
    <property type="molecule type" value="Genomic_DNA"/>
</dbReference>
<name>A0ACB8DFS5_DERSI</name>
<evidence type="ECO:0000313" key="1">
    <source>
        <dbReference type="EMBL" id="KAH7966881.1"/>
    </source>
</evidence>
<dbReference type="Proteomes" id="UP000821865">
    <property type="component" value="Chromosome 2"/>
</dbReference>
<proteinExistence type="predicted"/>
<accession>A0ACB8DFS5</accession>